<dbReference type="InterPro" id="IPR045851">
    <property type="entry name" value="AMP-bd_C_sf"/>
</dbReference>
<evidence type="ECO:0000259" key="2">
    <source>
        <dbReference type="Pfam" id="PF00501"/>
    </source>
</evidence>
<feature type="domain" description="AMP-dependent synthetase/ligase" evidence="2">
    <location>
        <begin position="11"/>
        <end position="336"/>
    </location>
</feature>
<dbReference type="Proteomes" id="UP001604043">
    <property type="component" value="Unassembled WGS sequence"/>
</dbReference>
<dbReference type="Gene3D" id="3.40.50.12780">
    <property type="entry name" value="N-terminal domain of ligase-like"/>
    <property type="match status" value="1"/>
</dbReference>
<accession>A0ABW6ZFQ4</accession>
<name>A0ABW6ZFQ4_9HYPH</name>
<dbReference type="EMBL" id="JBAFUR010000002">
    <property type="protein sequence ID" value="MFG1252530.1"/>
    <property type="molecule type" value="Genomic_DNA"/>
</dbReference>
<dbReference type="Gene3D" id="3.30.300.30">
    <property type="match status" value="1"/>
</dbReference>
<evidence type="ECO:0000313" key="3">
    <source>
        <dbReference type="EMBL" id="MFG1252530.1"/>
    </source>
</evidence>
<keyword evidence="1" id="KW-0436">Ligase</keyword>
<protein>
    <submittedName>
        <fullName evidence="3">AMP-binding protein</fullName>
    </submittedName>
</protein>
<comment type="caution">
    <text evidence="3">The sequence shown here is derived from an EMBL/GenBank/DDBJ whole genome shotgun (WGS) entry which is preliminary data.</text>
</comment>
<keyword evidence="4" id="KW-1185">Reference proteome</keyword>
<dbReference type="InterPro" id="IPR020845">
    <property type="entry name" value="AMP-binding_CS"/>
</dbReference>
<dbReference type="InterPro" id="IPR050237">
    <property type="entry name" value="ATP-dep_AMP-bd_enzyme"/>
</dbReference>
<organism evidence="3 4">
    <name type="scientific">Xanthobacter aminoxidans</name>
    <dbReference type="NCBI Taxonomy" id="186280"/>
    <lineage>
        <taxon>Bacteria</taxon>
        <taxon>Pseudomonadati</taxon>
        <taxon>Pseudomonadota</taxon>
        <taxon>Alphaproteobacteria</taxon>
        <taxon>Hyphomicrobiales</taxon>
        <taxon>Xanthobacteraceae</taxon>
        <taxon>Xanthobacter</taxon>
    </lineage>
</organism>
<dbReference type="Pfam" id="PF00501">
    <property type="entry name" value="AMP-binding"/>
    <property type="match status" value="1"/>
</dbReference>
<reference evidence="3 4" key="1">
    <citation type="submission" date="2024-02" db="EMBL/GenBank/DDBJ databases">
        <title>Expansion and revision of Xanthobacter and proposal of Roseixanthobacter gen. nov.</title>
        <authorList>
            <person name="Soltysiak M.P.M."/>
            <person name="Jalihal A."/>
            <person name="Ory A."/>
            <person name="Chrisophersen C."/>
            <person name="Lee A.D."/>
            <person name="Boulton J."/>
            <person name="Springer M."/>
        </authorList>
    </citation>
    <scope>NUCLEOTIDE SEQUENCE [LARGE SCALE GENOMIC DNA]</scope>
    <source>
        <strain evidence="3 4">CB5</strain>
    </source>
</reference>
<dbReference type="PROSITE" id="PS00455">
    <property type="entry name" value="AMP_BINDING"/>
    <property type="match status" value="1"/>
</dbReference>
<dbReference type="SUPFAM" id="SSF56801">
    <property type="entry name" value="Acetyl-CoA synthetase-like"/>
    <property type="match status" value="1"/>
</dbReference>
<sequence length="483" mass="49568">MQTFFEAVAGHARRAPDRVAFTDPDGAITRAGLLADAARLVAGLPPAARVVGLLLPNGRAYAVAQLALVASGRIAVPLPGFFSPAQIAHVVRDAGIELILVAPGGEGAVPEGVACQPVTVTGAPGAAPAFRAGYGTLIYTSGSTGQPKGVRHESGQVGWSAAALAEAIGAREDDTYLSVLPLSLLLENICALFIPALVGGSVHFDTPVSERIGRGAVTGIAEAFARHQPTTGVLVPELLRLWVVELAAARARAPDSLRFVAVGGAAVPPQVAEAAWNLGIPVHEGYGLSECCSVVAVNRPGRRVAGTVGEPLPGLTLAVVDGELHVDGPCVTDGYLRGAPALRPWPTGDLVALDADGRLTISGRKDNLIVTPLGRNVSPEWVETTLLADPFIAACAVAADPEGLAALVVPVPPAAEWFAHAGRAAVEARISAACAGLPPYARPARVRVIEMAPARAAGLFTDNGRIRRRVAHDLLAADVAVTL</sequence>
<gene>
    <name evidence="3" type="ORF">V5F30_09975</name>
</gene>
<dbReference type="PANTHER" id="PTHR43767">
    <property type="entry name" value="LONG-CHAIN-FATTY-ACID--COA LIGASE"/>
    <property type="match status" value="1"/>
</dbReference>
<dbReference type="InterPro" id="IPR000873">
    <property type="entry name" value="AMP-dep_synth/lig_dom"/>
</dbReference>
<proteinExistence type="predicted"/>
<dbReference type="RefSeq" id="WP_394008005.1">
    <property type="nucleotide sequence ID" value="NZ_JBAFUR010000002.1"/>
</dbReference>
<evidence type="ECO:0000313" key="4">
    <source>
        <dbReference type="Proteomes" id="UP001604043"/>
    </source>
</evidence>
<dbReference type="PANTHER" id="PTHR43767:SF8">
    <property type="entry name" value="LONG-CHAIN-FATTY-ACID--COA LIGASE"/>
    <property type="match status" value="1"/>
</dbReference>
<evidence type="ECO:0000256" key="1">
    <source>
        <dbReference type="ARBA" id="ARBA00022598"/>
    </source>
</evidence>
<dbReference type="InterPro" id="IPR042099">
    <property type="entry name" value="ANL_N_sf"/>
</dbReference>